<dbReference type="AlphaFoldDB" id="A0A248VVF4"/>
<dbReference type="GO" id="GO:0000270">
    <property type="term" value="P:peptidoglycan metabolic process"/>
    <property type="evidence" value="ECO:0007669"/>
    <property type="project" value="UniProtKB-UniRule"/>
</dbReference>
<dbReference type="EC" id="4.2.2.-" evidence="3"/>
<dbReference type="PANTHER" id="PTHR34183:SF8">
    <property type="entry name" value="ENDOLYTIC PEPTIDOGLYCAN TRANSGLYCOSYLASE RLPA-RELATED"/>
    <property type="match status" value="1"/>
</dbReference>
<keyword evidence="1 3" id="KW-0456">Lyase</keyword>
<dbReference type="KEGG" id="parb:CJU94_21240"/>
<evidence type="ECO:0000256" key="3">
    <source>
        <dbReference type="HAMAP-Rule" id="MF_02071"/>
    </source>
</evidence>
<reference evidence="6 7" key="1">
    <citation type="submission" date="2017-08" db="EMBL/GenBank/DDBJ databases">
        <title>Identification and genetic characteristics of simultaneous BTEX- and naphthalene-degrading Paraburkholderia sp. BN5 isolated from petroleum-contaminated soil.</title>
        <authorList>
            <person name="Lee Y."/>
            <person name="Jeon C.O."/>
        </authorList>
    </citation>
    <scope>NUCLEOTIDE SEQUENCE [LARGE SCALE GENOMIC DNA]</scope>
    <source>
        <strain evidence="6 7">BN5</strain>
    </source>
</reference>
<accession>A0A248VVF4</accession>
<keyword evidence="7" id="KW-1185">Reference proteome</keyword>
<dbReference type="CDD" id="cd22268">
    <property type="entry name" value="DPBB_RlpA-like"/>
    <property type="match status" value="1"/>
</dbReference>
<feature type="domain" description="RlpA-like protein double-psi beta-barrel" evidence="5">
    <location>
        <begin position="85"/>
        <end position="173"/>
    </location>
</feature>
<evidence type="ECO:0000256" key="1">
    <source>
        <dbReference type="ARBA" id="ARBA00023239"/>
    </source>
</evidence>
<comment type="function">
    <text evidence="3">Lytic transglycosylase with a strong preference for naked glycan strands that lack stem peptides.</text>
</comment>
<evidence type="ECO:0000259" key="5">
    <source>
        <dbReference type="Pfam" id="PF03330"/>
    </source>
</evidence>
<dbReference type="Proteomes" id="UP000215158">
    <property type="component" value="Chromosome 2"/>
</dbReference>
<name>A0A248VVF4_9BURK</name>
<dbReference type="PANTHER" id="PTHR34183">
    <property type="entry name" value="ENDOLYTIC PEPTIDOGLYCAN TRANSGLYCOSYLASE RLPA"/>
    <property type="match status" value="1"/>
</dbReference>
<organism evidence="6 7">
    <name type="scientific">Paraburkholderia aromaticivorans</name>
    <dbReference type="NCBI Taxonomy" id="2026199"/>
    <lineage>
        <taxon>Bacteria</taxon>
        <taxon>Pseudomonadati</taxon>
        <taxon>Pseudomonadota</taxon>
        <taxon>Betaproteobacteria</taxon>
        <taxon>Burkholderiales</taxon>
        <taxon>Burkholderiaceae</taxon>
        <taxon>Paraburkholderia</taxon>
    </lineage>
</organism>
<dbReference type="GO" id="GO:0008932">
    <property type="term" value="F:lytic endotransglycosylase activity"/>
    <property type="evidence" value="ECO:0007669"/>
    <property type="project" value="UniProtKB-UniRule"/>
</dbReference>
<proteinExistence type="inferred from homology"/>
<comment type="similarity">
    <text evidence="3 4">Belongs to the RlpA family.</text>
</comment>
<dbReference type="NCBIfam" id="TIGR00413">
    <property type="entry name" value="rlpA"/>
    <property type="match status" value="1"/>
</dbReference>
<gene>
    <name evidence="3" type="primary">rlpA</name>
    <name evidence="6" type="ORF">CJU94_21240</name>
</gene>
<protein>
    <recommendedName>
        <fullName evidence="3">Endolytic peptidoglycan transglycosylase RlpA</fullName>
        <ecNumber evidence="3">4.2.2.-</ecNumber>
    </recommendedName>
</protein>
<dbReference type="EMBL" id="CP022990">
    <property type="protein sequence ID" value="ASW02865.1"/>
    <property type="molecule type" value="Genomic_DNA"/>
</dbReference>
<dbReference type="OrthoDB" id="9779128at2"/>
<dbReference type="HAMAP" id="MF_02071">
    <property type="entry name" value="RlpA"/>
    <property type="match status" value="1"/>
</dbReference>
<sequence>MVALAGTLLTLAGCAQLEPVSSSLNDAGAPALSNRVTRPRPLQAAGVAAQRASVTLGDEPLPGRATGDDVPSSTAVRACGSTFQQTGMASWYGKRFNGRRTASGERYDMRALTAAHRTLPLGACVRVTAVGSARSVIVRINDRGPFVQGRVIDLSYAAARLLGFGMAGNAQVTLERLAAVPVCPEGRGT</sequence>
<dbReference type="InterPro" id="IPR012997">
    <property type="entry name" value="RplA"/>
</dbReference>
<evidence type="ECO:0000313" key="7">
    <source>
        <dbReference type="Proteomes" id="UP000215158"/>
    </source>
</evidence>
<dbReference type="SUPFAM" id="SSF50685">
    <property type="entry name" value="Barwin-like endoglucanases"/>
    <property type="match status" value="1"/>
</dbReference>
<dbReference type="GO" id="GO:0071555">
    <property type="term" value="P:cell wall organization"/>
    <property type="evidence" value="ECO:0007669"/>
    <property type="project" value="UniProtKB-KW"/>
</dbReference>
<evidence type="ECO:0000313" key="6">
    <source>
        <dbReference type="EMBL" id="ASW02865.1"/>
    </source>
</evidence>
<dbReference type="InterPro" id="IPR009009">
    <property type="entry name" value="RlpA-like_DPBB"/>
</dbReference>
<evidence type="ECO:0000256" key="4">
    <source>
        <dbReference type="RuleBase" id="RU003495"/>
    </source>
</evidence>
<dbReference type="Pfam" id="PF03330">
    <property type="entry name" value="DPBB_1"/>
    <property type="match status" value="1"/>
</dbReference>
<dbReference type="Gene3D" id="2.40.40.10">
    <property type="entry name" value="RlpA-like domain"/>
    <property type="match status" value="1"/>
</dbReference>
<evidence type="ECO:0000256" key="2">
    <source>
        <dbReference type="ARBA" id="ARBA00023316"/>
    </source>
</evidence>
<keyword evidence="2 3" id="KW-0961">Cell wall biogenesis/degradation</keyword>
<dbReference type="InterPro" id="IPR034718">
    <property type="entry name" value="RlpA"/>
</dbReference>
<dbReference type="InterPro" id="IPR036908">
    <property type="entry name" value="RlpA-like_sf"/>
</dbReference>